<keyword evidence="2" id="KW-1185">Reference proteome</keyword>
<name>A0A5B7ZZ19_9BACT</name>
<reference evidence="1 2" key="1">
    <citation type="submission" date="2019-06" db="EMBL/GenBank/DDBJ databases">
        <authorList>
            <person name="Srinivasan S."/>
        </authorList>
    </citation>
    <scope>NUCLEOTIDE SEQUENCE [LARGE SCALE GENOMIC DNA]</scope>
    <source>
        <strain evidence="1 2">17J68-5</strain>
    </source>
</reference>
<sequence>MQYLSWRVSRTLPSWTAPVHQSTEQSRPSSTLDKSDKWAGRLVWGHTTYREGLRYLMRHDSSSQNLHNHNV</sequence>
<dbReference type="EMBL" id="CP040896">
    <property type="protein sequence ID" value="QDA59092.1"/>
    <property type="molecule type" value="Genomic_DNA"/>
</dbReference>
<accession>A0A5B7ZZ19</accession>
<dbReference type="RefSeq" id="WP_139514167.1">
    <property type="nucleotide sequence ID" value="NZ_CP040896.1"/>
</dbReference>
<evidence type="ECO:0000313" key="1">
    <source>
        <dbReference type="EMBL" id="QDA59092.1"/>
    </source>
</evidence>
<organism evidence="1 2">
    <name type="scientific">Hymenobacter jejuensis</name>
    <dbReference type="NCBI Taxonomy" id="2502781"/>
    <lineage>
        <taxon>Bacteria</taxon>
        <taxon>Pseudomonadati</taxon>
        <taxon>Bacteroidota</taxon>
        <taxon>Cytophagia</taxon>
        <taxon>Cytophagales</taxon>
        <taxon>Hymenobacteraceae</taxon>
        <taxon>Hymenobacter</taxon>
    </lineage>
</organism>
<dbReference type="AlphaFoldDB" id="A0A5B7ZZ19"/>
<proteinExistence type="predicted"/>
<protein>
    <submittedName>
        <fullName evidence="1">Uncharacterized protein</fullName>
    </submittedName>
</protein>
<dbReference type="KEGG" id="hyj:FHG12_02760"/>
<dbReference type="Proteomes" id="UP000305398">
    <property type="component" value="Chromosome"/>
</dbReference>
<gene>
    <name evidence="1" type="ORF">FHG12_02760</name>
</gene>
<evidence type="ECO:0000313" key="2">
    <source>
        <dbReference type="Proteomes" id="UP000305398"/>
    </source>
</evidence>